<keyword evidence="7 8" id="KW-0472">Membrane</keyword>
<evidence type="ECO:0000256" key="4">
    <source>
        <dbReference type="ARBA" id="ARBA00022475"/>
    </source>
</evidence>
<dbReference type="Proteomes" id="UP001596507">
    <property type="component" value="Unassembled WGS sequence"/>
</dbReference>
<keyword evidence="5 8" id="KW-0812">Transmembrane</keyword>
<comment type="subcellular location">
    <subcellularLocation>
        <location evidence="1">Cell membrane</location>
        <topology evidence="1">Multi-pass membrane protein</topology>
    </subcellularLocation>
</comment>
<dbReference type="InterPro" id="IPR000522">
    <property type="entry name" value="ABC_transptr_permease_BtuC"/>
</dbReference>
<dbReference type="CDD" id="cd06550">
    <property type="entry name" value="TM_ABC_iron-siderophores_like"/>
    <property type="match status" value="1"/>
</dbReference>
<dbReference type="RefSeq" id="WP_262874428.1">
    <property type="nucleotide sequence ID" value="NZ_BAABKW010000004.1"/>
</dbReference>
<feature type="transmembrane region" description="Helical" evidence="8">
    <location>
        <begin position="209"/>
        <end position="227"/>
    </location>
</feature>
<keyword evidence="6 8" id="KW-1133">Transmembrane helix</keyword>
<keyword evidence="10" id="KW-1185">Reference proteome</keyword>
<comment type="caution">
    <text evidence="9">The sequence shown here is derived from an EMBL/GenBank/DDBJ whole genome shotgun (WGS) entry which is preliminary data.</text>
</comment>
<sequence>MTAIAPRAAVRIGRWSVRVDGRALAVGATLIAAIAAIAIAAVMMGDYPMTVGQTLAALFGVGDDELARYFVQDQRLPRVVAAVLVGAALAISGGVFQQLTANPLGSPDVIGFTIGAATGALIQIVLFDAGPAATALGATMGGFGTALVVYLLAWRKGLAGFRLVLVGIGVAAVLQGVNSLLVVRASLSAAQSAAQWLAGSFNATTWNEVALTAVGVGVFAVAAFALGRPLELMTMGDDIAAGLGIRVERTRLALVVVGVALVSIATAAAGPIAFVALAAPQLARRLTGSSAAGLVTSALMGAVLVLASDLAAQRLFAPAQLPVGVVTGSLGGVYLIWALAREGRRRP</sequence>
<feature type="transmembrane region" description="Helical" evidence="8">
    <location>
        <begin position="109"/>
        <end position="126"/>
    </location>
</feature>
<evidence type="ECO:0000256" key="8">
    <source>
        <dbReference type="SAM" id="Phobius"/>
    </source>
</evidence>
<feature type="transmembrane region" description="Helical" evidence="8">
    <location>
        <begin position="132"/>
        <end position="152"/>
    </location>
</feature>
<dbReference type="Gene3D" id="1.10.3470.10">
    <property type="entry name" value="ABC transporter involved in vitamin B12 uptake, BtuC"/>
    <property type="match status" value="1"/>
</dbReference>
<dbReference type="InterPro" id="IPR037294">
    <property type="entry name" value="ABC_BtuC-like"/>
</dbReference>
<dbReference type="EMBL" id="JBHTBE010000002">
    <property type="protein sequence ID" value="MFC7269513.1"/>
    <property type="molecule type" value="Genomic_DNA"/>
</dbReference>
<feature type="transmembrane region" description="Helical" evidence="8">
    <location>
        <begin position="291"/>
        <end position="312"/>
    </location>
</feature>
<evidence type="ECO:0000256" key="6">
    <source>
        <dbReference type="ARBA" id="ARBA00022989"/>
    </source>
</evidence>
<organism evidence="9 10">
    <name type="scientific">Microbacterium fluvii</name>
    <dbReference type="NCBI Taxonomy" id="415215"/>
    <lineage>
        <taxon>Bacteria</taxon>
        <taxon>Bacillati</taxon>
        <taxon>Actinomycetota</taxon>
        <taxon>Actinomycetes</taxon>
        <taxon>Micrococcales</taxon>
        <taxon>Microbacteriaceae</taxon>
        <taxon>Microbacterium</taxon>
    </lineage>
</organism>
<proteinExistence type="inferred from homology"/>
<dbReference type="Pfam" id="PF01032">
    <property type="entry name" value="FecCD"/>
    <property type="match status" value="1"/>
</dbReference>
<feature type="transmembrane region" description="Helical" evidence="8">
    <location>
        <begin position="79"/>
        <end position="97"/>
    </location>
</feature>
<evidence type="ECO:0000256" key="2">
    <source>
        <dbReference type="ARBA" id="ARBA00007935"/>
    </source>
</evidence>
<name>A0ABW2HEH2_9MICO</name>
<keyword evidence="4" id="KW-1003">Cell membrane</keyword>
<protein>
    <submittedName>
        <fullName evidence="9">FecCD family ABC transporter permease</fullName>
    </submittedName>
</protein>
<evidence type="ECO:0000313" key="10">
    <source>
        <dbReference type="Proteomes" id="UP001596507"/>
    </source>
</evidence>
<keyword evidence="3" id="KW-0813">Transport</keyword>
<evidence type="ECO:0000256" key="5">
    <source>
        <dbReference type="ARBA" id="ARBA00022692"/>
    </source>
</evidence>
<feature type="transmembrane region" description="Helical" evidence="8">
    <location>
        <begin position="21"/>
        <end position="44"/>
    </location>
</feature>
<dbReference type="PANTHER" id="PTHR30472:SF24">
    <property type="entry name" value="FERRIC ENTEROBACTIN TRANSPORT SYSTEM PERMEASE PROTEIN FEPG"/>
    <property type="match status" value="1"/>
</dbReference>
<comment type="similarity">
    <text evidence="2">Belongs to the binding-protein-dependent transport system permease family. FecCD subfamily.</text>
</comment>
<dbReference type="SUPFAM" id="SSF81345">
    <property type="entry name" value="ABC transporter involved in vitamin B12 uptake, BtuC"/>
    <property type="match status" value="1"/>
</dbReference>
<dbReference type="PANTHER" id="PTHR30472">
    <property type="entry name" value="FERRIC ENTEROBACTIN TRANSPORT SYSTEM PERMEASE PROTEIN"/>
    <property type="match status" value="1"/>
</dbReference>
<evidence type="ECO:0000256" key="7">
    <source>
        <dbReference type="ARBA" id="ARBA00023136"/>
    </source>
</evidence>
<evidence type="ECO:0000313" key="9">
    <source>
        <dbReference type="EMBL" id="MFC7269513.1"/>
    </source>
</evidence>
<accession>A0ABW2HEH2</accession>
<feature type="transmembrane region" description="Helical" evidence="8">
    <location>
        <begin position="252"/>
        <end position="279"/>
    </location>
</feature>
<feature type="transmembrane region" description="Helical" evidence="8">
    <location>
        <begin position="164"/>
        <end position="189"/>
    </location>
</feature>
<evidence type="ECO:0000256" key="1">
    <source>
        <dbReference type="ARBA" id="ARBA00004651"/>
    </source>
</evidence>
<reference evidence="10" key="1">
    <citation type="journal article" date="2019" name="Int. J. Syst. Evol. Microbiol.">
        <title>The Global Catalogue of Microorganisms (GCM) 10K type strain sequencing project: providing services to taxonomists for standard genome sequencing and annotation.</title>
        <authorList>
            <consortium name="The Broad Institute Genomics Platform"/>
            <consortium name="The Broad Institute Genome Sequencing Center for Infectious Disease"/>
            <person name="Wu L."/>
            <person name="Ma J."/>
        </authorList>
    </citation>
    <scope>NUCLEOTIDE SEQUENCE [LARGE SCALE GENOMIC DNA]</scope>
    <source>
        <strain evidence="10">CGMCC 1.15772</strain>
    </source>
</reference>
<feature type="transmembrane region" description="Helical" evidence="8">
    <location>
        <begin position="319"/>
        <end position="340"/>
    </location>
</feature>
<gene>
    <name evidence="9" type="ORF">ACFQRL_11125</name>
</gene>
<evidence type="ECO:0000256" key="3">
    <source>
        <dbReference type="ARBA" id="ARBA00022448"/>
    </source>
</evidence>